<evidence type="ECO:0000313" key="2">
    <source>
        <dbReference type="EMBL" id="WMW03617.1"/>
    </source>
</evidence>
<dbReference type="Proteomes" id="UP001183127">
    <property type="component" value="Chromosome"/>
</dbReference>
<reference evidence="2 3" key="1">
    <citation type="submission" date="2023-08" db="EMBL/GenBank/DDBJ databases">
        <title>Complete Genome Sequence of Pseudomonas entomophila TVIN A01.</title>
        <authorList>
            <person name="Shelke T."/>
            <person name="Mahar N.S."/>
            <person name="Gupta I."/>
            <person name="Gupta V."/>
        </authorList>
    </citation>
    <scope>NUCLEOTIDE SEQUENCE [LARGE SCALE GENOMIC DNA]</scope>
    <source>
        <strain evidence="2 3">TVIN-A01</strain>
    </source>
</reference>
<dbReference type="RefSeq" id="WP_011534032.1">
    <property type="nucleotide sequence ID" value="NZ_CP132921.1"/>
</dbReference>
<name>A0ABY9QM45_9PSED</name>
<keyword evidence="3" id="KW-1185">Reference proteome</keyword>
<sequence length="1316" mass="143595">MSICESAEDSSTSSTSKIVTSPGRLVVESPKKEIVQDMLPFKLCHGATHRLEISAPEGTTWAGQKLCVLWMAGNSAEKGTFFSEMKPELKTEDGTDDEGQYQVLSEEGPKWTLTAMAGVDVVSGEMKLGLGSYWQARKHEFLAQMGDFHYEITRVDWDNVIPIVEEGRSTTLTASVENVFDKTRAIRGATVEWWLNGKFYQSTTTDEQGYSKLTYLPREEEIITDEVTFEAKCVDGLQQDSIKSLKLPAFVKTPWSDQLRLELHEMDGTSVPVTPLDIRLVRGGKYKLFLIPTEKEKKDNFFIGKPITLGWPVVEDQLGIEFKPITLGWPVVRDQLGIEFKPETAQTMPEEGLSWEITGGGQSGKFTLTANADGLGVPYLLSGVQMSQTLGDEADLVVVRTGEEERPVFQAGVEKTVRIVPKQGSPLGGLELSATLRFVQLNDWLPADKLRAVPAYGEASAAVTDAGVPWTITPNNEHGQFGLKIEMPGFTTPLELPAGLLMSSHLENEVRVQVDGSAIGSRLISRRGKPLEIKLIPRADINSPLKDTKLKAWISFTKSGALDPGDVESDPSYDAKEPANGKDGLSWRLTGAQNKSGMYTLALHVESFLAPIELKDALLISELLSDEADVRIGDKEVPSPLVLRRGIPSTITIKPKAGSPLAETVYNCWMTFTKGTLEPGSVEAKPKFNEEKPMEPLGRSWELKGLAFSGTCTLDIHVSNFDTTLKLANVVLLSQNLADEADLVNADGDDDDGKPLSPYFWIGESKRVSLKPKAGSPLGLSGLSATLKFVELEANLKQASLPAEPVYNTGQDLVPEADATWRIDPANARGQFGLSVEVTGFSAPLKLELAFLMSKVLSDEARVFIDGKEVGGTSIVMYRQNYSKIALKPRDDIHSPLGKTALKGQLTFTAGSLSKGQVPVVPPYEDEEPMTAGGIEWTRTEGNSTSGTFTLDIRVSPFDSTLKLANVILLSQNLADEADLVNADDGKPLSPYFWIGEPKRVSLKPKAGSPLGLSGLSATLKFVELEANLKQASLPAEPPYNTGHDLAPETDVTWRINPAKARGQFGLSVEVTGFSAPLKLESAFLMSNVLSDEARIVIDGKDVGGTSIVMYRQNASKIALKPRDDIHSPLGKTALKGQLTFTAGSLSKGQVPVVPPYEDEEPMTAGGIEWTRTKGNSTSGTFILGAKVEGFKIPLETPEVVLISDQLQDEFTIHFNYKPIGDSLVRITSTPTLFQVFLKPESPLTKNTFQASMLEIKPQVRVNPGYGYPSRLTIHPGSSWTMYVDFTPVEFNVELEIEPFSETVPNLADRPDELKV</sequence>
<feature type="region of interest" description="Disordered" evidence="1">
    <location>
        <begin position="565"/>
        <end position="587"/>
    </location>
</feature>
<proteinExistence type="predicted"/>
<dbReference type="GeneID" id="32805992"/>
<evidence type="ECO:0000256" key="1">
    <source>
        <dbReference type="SAM" id="MobiDB-lite"/>
    </source>
</evidence>
<accession>A0ABY9QM45</accession>
<protein>
    <submittedName>
        <fullName evidence="2">Uncharacterized protein</fullName>
    </submittedName>
</protein>
<dbReference type="EMBL" id="CP132921">
    <property type="protein sequence ID" value="WMW03617.1"/>
    <property type="molecule type" value="Genomic_DNA"/>
</dbReference>
<organism evidence="2 3">
    <name type="scientific">Pseudomonas entomophila</name>
    <dbReference type="NCBI Taxonomy" id="312306"/>
    <lineage>
        <taxon>Bacteria</taxon>
        <taxon>Pseudomonadati</taxon>
        <taxon>Pseudomonadota</taxon>
        <taxon>Gammaproteobacteria</taxon>
        <taxon>Pseudomonadales</taxon>
        <taxon>Pseudomonadaceae</taxon>
        <taxon>Pseudomonas</taxon>
    </lineage>
</organism>
<gene>
    <name evidence="2" type="ORF">RAH46_14815</name>
</gene>
<feature type="region of interest" description="Disordered" evidence="1">
    <location>
        <begin position="1"/>
        <end position="20"/>
    </location>
</feature>
<evidence type="ECO:0000313" key="3">
    <source>
        <dbReference type="Proteomes" id="UP001183127"/>
    </source>
</evidence>